<accession>A0AAV7LDW3</accession>
<comment type="caution">
    <text evidence="2">The sequence shown here is derived from an EMBL/GenBank/DDBJ whole genome shotgun (WGS) entry which is preliminary data.</text>
</comment>
<organism evidence="2 3">
    <name type="scientific">Pleurodeles waltl</name>
    <name type="common">Iberian ribbed newt</name>
    <dbReference type="NCBI Taxonomy" id="8319"/>
    <lineage>
        <taxon>Eukaryota</taxon>
        <taxon>Metazoa</taxon>
        <taxon>Chordata</taxon>
        <taxon>Craniata</taxon>
        <taxon>Vertebrata</taxon>
        <taxon>Euteleostomi</taxon>
        <taxon>Amphibia</taxon>
        <taxon>Batrachia</taxon>
        <taxon>Caudata</taxon>
        <taxon>Salamandroidea</taxon>
        <taxon>Salamandridae</taxon>
        <taxon>Pleurodelinae</taxon>
        <taxon>Pleurodeles</taxon>
    </lineage>
</organism>
<name>A0AAV7LDW3_PLEWA</name>
<keyword evidence="3" id="KW-1185">Reference proteome</keyword>
<evidence type="ECO:0000256" key="1">
    <source>
        <dbReference type="SAM" id="Phobius"/>
    </source>
</evidence>
<evidence type="ECO:0000313" key="3">
    <source>
        <dbReference type="Proteomes" id="UP001066276"/>
    </source>
</evidence>
<keyword evidence="1" id="KW-0472">Membrane</keyword>
<feature type="transmembrane region" description="Helical" evidence="1">
    <location>
        <begin position="65"/>
        <end position="86"/>
    </location>
</feature>
<keyword evidence="1" id="KW-0812">Transmembrane</keyword>
<gene>
    <name evidence="2" type="ORF">NDU88_000178</name>
</gene>
<keyword evidence="1" id="KW-1133">Transmembrane helix</keyword>
<proteinExistence type="predicted"/>
<dbReference type="EMBL" id="JANPWB010000015">
    <property type="protein sequence ID" value="KAJ1086983.1"/>
    <property type="molecule type" value="Genomic_DNA"/>
</dbReference>
<sequence>MGPPGSHVPKITSCHQLAHEQHSHNPVPAHRTQYWKAELRKTRLYKRNVLPEDPGGTEQRLSDLVHIHVTTVLGMVVIYVAHTIYFQPFMRPLSNVF</sequence>
<reference evidence="2" key="1">
    <citation type="journal article" date="2022" name="bioRxiv">
        <title>Sequencing and chromosome-scale assembly of the giantPleurodeles waltlgenome.</title>
        <authorList>
            <person name="Brown T."/>
            <person name="Elewa A."/>
            <person name="Iarovenko S."/>
            <person name="Subramanian E."/>
            <person name="Araus A.J."/>
            <person name="Petzold A."/>
            <person name="Susuki M."/>
            <person name="Suzuki K.-i.T."/>
            <person name="Hayashi T."/>
            <person name="Toyoda A."/>
            <person name="Oliveira C."/>
            <person name="Osipova E."/>
            <person name="Leigh N.D."/>
            <person name="Simon A."/>
            <person name="Yun M.H."/>
        </authorList>
    </citation>
    <scope>NUCLEOTIDE SEQUENCE</scope>
    <source>
        <strain evidence="2">20211129_DDA</strain>
        <tissue evidence="2">Liver</tissue>
    </source>
</reference>
<evidence type="ECO:0000313" key="2">
    <source>
        <dbReference type="EMBL" id="KAJ1086983.1"/>
    </source>
</evidence>
<protein>
    <submittedName>
        <fullName evidence="2">Uncharacterized protein</fullName>
    </submittedName>
</protein>
<dbReference type="Proteomes" id="UP001066276">
    <property type="component" value="Chromosome 11"/>
</dbReference>
<dbReference type="AlphaFoldDB" id="A0AAV7LDW3"/>